<evidence type="ECO:0000256" key="8">
    <source>
        <dbReference type="RuleBase" id="RU003346"/>
    </source>
</evidence>
<proteinExistence type="inferred from homology"/>
<dbReference type="InterPro" id="IPR020846">
    <property type="entry name" value="MFS_dom"/>
</dbReference>
<dbReference type="GO" id="GO:0016020">
    <property type="term" value="C:membrane"/>
    <property type="evidence" value="ECO:0007669"/>
    <property type="project" value="UniProtKB-SubCell"/>
</dbReference>
<dbReference type="STRING" id="879819.A0A0J1B8Q0"/>
<comment type="similarity">
    <text evidence="2 8">Belongs to the major facilitator superfamily. Sugar transporter (TC 2.A.1.1) family.</text>
</comment>
<gene>
    <name evidence="11" type="ORF">CC85DRAFT_271722</name>
</gene>
<evidence type="ECO:0000256" key="9">
    <source>
        <dbReference type="SAM" id="Phobius"/>
    </source>
</evidence>
<keyword evidence="6 9" id="KW-0472">Membrane</keyword>
<keyword evidence="3 8" id="KW-0813">Transport</keyword>
<dbReference type="InterPro" id="IPR005828">
    <property type="entry name" value="MFS_sugar_transport-like"/>
</dbReference>
<feature type="transmembrane region" description="Helical" evidence="9">
    <location>
        <begin position="362"/>
        <end position="385"/>
    </location>
</feature>
<keyword evidence="4 9" id="KW-0812">Transmembrane</keyword>
<dbReference type="GO" id="GO:0005351">
    <property type="term" value="F:carbohydrate:proton symporter activity"/>
    <property type="evidence" value="ECO:0007669"/>
    <property type="project" value="TreeGrafter"/>
</dbReference>
<dbReference type="FunFam" id="1.20.1250.20:FF:000078">
    <property type="entry name" value="MFS maltose transporter, putative"/>
    <property type="match status" value="1"/>
</dbReference>
<keyword evidence="11" id="KW-0675">Receptor</keyword>
<evidence type="ECO:0000313" key="12">
    <source>
        <dbReference type="Proteomes" id="UP000053611"/>
    </source>
</evidence>
<evidence type="ECO:0000256" key="6">
    <source>
        <dbReference type="ARBA" id="ARBA00023136"/>
    </source>
</evidence>
<dbReference type="AlphaFoldDB" id="A0A0J1B8Q0"/>
<dbReference type="OrthoDB" id="6612291at2759"/>
<dbReference type="Pfam" id="PF00083">
    <property type="entry name" value="Sugar_tr"/>
    <property type="match status" value="1"/>
</dbReference>
<dbReference type="PROSITE" id="PS00216">
    <property type="entry name" value="SUGAR_TRANSPORT_1"/>
    <property type="match status" value="1"/>
</dbReference>
<name>A0A0J1B8Q0_9TREE</name>
<dbReference type="NCBIfam" id="TIGR00879">
    <property type="entry name" value="SP"/>
    <property type="match status" value="1"/>
</dbReference>
<feature type="domain" description="Major facilitator superfamily (MFS) profile" evidence="10">
    <location>
        <begin position="8"/>
        <end position="456"/>
    </location>
</feature>
<dbReference type="PRINTS" id="PR00171">
    <property type="entry name" value="SUGRTRNSPORT"/>
</dbReference>
<dbReference type="PROSITE" id="PS50850">
    <property type="entry name" value="MFS"/>
    <property type="match status" value="1"/>
</dbReference>
<feature type="transmembrane region" description="Helical" evidence="9">
    <location>
        <begin position="57"/>
        <end position="77"/>
    </location>
</feature>
<dbReference type="PROSITE" id="PS00217">
    <property type="entry name" value="SUGAR_TRANSPORT_2"/>
    <property type="match status" value="1"/>
</dbReference>
<sequence length="519" mass="56250">MPSLAVFLGIFASFGGFLFGYDTGYISGTKEMEAFLRVYGVLQPDGHYKLSTGTDSLITSILSAGTFIGALAASTIGDWIGRRIGIAIYVAVFSVGVALQTWGTSLGAFAAGRVLAGLGVGGTSVLVPVYQAECAPRRIRGMIVSGYQWFITVGLLVAAIVVDQTKSRQGRSSYQIPIAIQFVWGAILVGGLFVLPESPRWLLYKGRGEAARASLARLTSQDPHSDAVSTEYEEIVATLENEHKYGGGSWADCFRQGPNRVFQRIVTGMLLQAFSQLSGINFIFYYGTSFFTASGISNPFLITIATNVVNVGMTIPGMLLVDRLGRRPMLLYGSAGMAVAQLIVAAVGVARPITDQAAQKVLVAFVCIFIAHFASCMAPLSWIVTSELPPYALRTKSMSLSTASNWIFNFAIGYATPYLVNTGPGNAGLKTNVFWIWGGCCVACFFFTYFMIPETKQLSLEQIDLLYLESTPRTSNAYRKHLIDGGIHRMRSGRLSVSEKAGRPEISHFETTKLKEMMV</sequence>
<feature type="transmembrane region" description="Helical" evidence="9">
    <location>
        <begin position="397"/>
        <end position="420"/>
    </location>
</feature>
<evidence type="ECO:0000256" key="5">
    <source>
        <dbReference type="ARBA" id="ARBA00022989"/>
    </source>
</evidence>
<feature type="transmembrane region" description="Helical" evidence="9">
    <location>
        <begin position="174"/>
        <end position="195"/>
    </location>
</feature>
<feature type="transmembrane region" description="Helical" evidence="9">
    <location>
        <begin position="84"/>
        <end position="102"/>
    </location>
</feature>
<evidence type="ECO:0000313" key="11">
    <source>
        <dbReference type="EMBL" id="KLT44159.1"/>
    </source>
</evidence>
<keyword evidence="5 9" id="KW-1133">Transmembrane helix</keyword>
<evidence type="ECO:0000256" key="2">
    <source>
        <dbReference type="ARBA" id="ARBA00010992"/>
    </source>
</evidence>
<dbReference type="CDD" id="cd17356">
    <property type="entry name" value="MFS_HXT"/>
    <property type="match status" value="1"/>
</dbReference>
<dbReference type="GeneID" id="28981847"/>
<organism evidence="11 12">
    <name type="scientific">Cutaneotrichosporon oleaginosum</name>
    <dbReference type="NCBI Taxonomy" id="879819"/>
    <lineage>
        <taxon>Eukaryota</taxon>
        <taxon>Fungi</taxon>
        <taxon>Dikarya</taxon>
        <taxon>Basidiomycota</taxon>
        <taxon>Agaricomycotina</taxon>
        <taxon>Tremellomycetes</taxon>
        <taxon>Trichosporonales</taxon>
        <taxon>Trichosporonaceae</taxon>
        <taxon>Cutaneotrichosporon</taxon>
    </lineage>
</organism>
<feature type="transmembrane region" description="Helical" evidence="9">
    <location>
        <begin position="432"/>
        <end position="452"/>
    </location>
</feature>
<dbReference type="InterPro" id="IPR050360">
    <property type="entry name" value="MFS_Sugar_Transporters"/>
</dbReference>
<dbReference type="PANTHER" id="PTHR48022:SF17">
    <property type="entry name" value="HEXOSE TRANSPORTER"/>
    <property type="match status" value="1"/>
</dbReference>
<dbReference type="InterPro" id="IPR005829">
    <property type="entry name" value="Sugar_transporter_CS"/>
</dbReference>
<comment type="catalytic activity">
    <reaction evidence="7">
        <text>myo-inositol(out) + H(+)(out) = myo-inositol(in) + H(+)(in)</text>
        <dbReference type="Rhea" id="RHEA:60364"/>
        <dbReference type="ChEBI" id="CHEBI:15378"/>
        <dbReference type="ChEBI" id="CHEBI:17268"/>
    </reaction>
</comment>
<feature type="transmembrane region" description="Helical" evidence="9">
    <location>
        <begin position="142"/>
        <end position="162"/>
    </location>
</feature>
<dbReference type="RefSeq" id="XP_018280650.1">
    <property type="nucleotide sequence ID" value="XM_018421244.1"/>
</dbReference>
<dbReference type="InterPro" id="IPR003663">
    <property type="entry name" value="Sugar/inositol_transpt"/>
</dbReference>
<evidence type="ECO:0000256" key="3">
    <source>
        <dbReference type="ARBA" id="ARBA00022448"/>
    </source>
</evidence>
<protein>
    <submittedName>
        <fullName evidence="11">Receptor</fullName>
    </submittedName>
</protein>
<dbReference type="InterPro" id="IPR036259">
    <property type="entry name" value="MFS_trans_sf"/>
</dbReference>
<evidence type="ECO:0000256" key="4">
    <source>
        <dbReference type="ARBA" id="ARBA00022692"/>
    </source>
</evidence>
<reference evidence="11 12" key="1">
    <citation type="submission" date="2015-03" db="EMBL/GenBank/DDBJ databases">
        <title>Genomics and transcriptomics of the oil-accumulating basidiomycete yeast T. oleaginosus allow insights into substrate utilization and the diverse evolutionary trajectories of mating systems in fungi.</title>
        <authorList>
            <consortium name="DOE Joint Genome Institute"/>
            <person name="Kourist R."/>
            <person name="Kracht O."/>
            <person name="Bracharz F."/>
            <person name="Lipzen A."/>
            <person name="Nolan M."/>
            <person name="Ohm R."/>
            <person name="Grigoriev I."/>
            <person name="Sun S."/>
            <person name="Heitman J."/>
            <person name="Bruck T."/>
            <person name="Nowrousian M."/>
        </authorList>
    </citation>
    <scope>NUCLEOTIDE SEQUENCE [LARGE SCALE GENOMIC DNA]</scope>
    <source>
        <strain evidence="11 12">IBC0246</strain>
    </source>
</reference>
<feature type="transmembrane region" description="Helical" evidence="9">
    <location>
        <begin position="330"/>
        <end position="350"/>
    </location>
</feature>
<evidence type="ECO:0000259" key="10">
    <source>
        <dbReference type="PROSITE" id="PS50850"/>
    </source>
</evidence>
<dbReference type="SUPFAM" id="SSF103473">
    <property type="entry name" value="MFS general substrate transporter"/>
    <property type="match status" value="1"/>
</dbReference>
<accession>A0A0J1B8Q0</accession>
<keyword evidence="12" id="KW-1185">Reference proteome</keyword>
<feature type="transmembrane region" description="Helical" evidence="9">
    <location>
        <begin position="108"/>
        <end position="130"/>
    </location>
</feature>
<dbReference type="Gene3D" id="1.20.1250.20">
    <property type="entry name" value="MFS general substrate transporter like domains"/>
    <property type="match status" value="1"/>
</dbReference>
<dbReference type="EMBL" id="KQ087189">
    <property type="protein sequence ID" value="KLT44159.1"/>
    <property type="molecule type" value="Genomic_DNA"/>
</dbReference>
<evidence type="ECO:0000256" key="7">
    <source>
        <dbReference type="ARBA" id="ARBA00049119"/>
    </source>
</evidence>
<dbReference type="Proteomes" id="UP000053611">
    <property type="component" value="Unassembled WGS sequence"/>
</dbReference>
<dbReference type="PANTHER" id="PTHR48022">
    <property type="entry name" value="PLASTIDIC GLUCOSE TRANSPORTER 4"/>
    <property type="match status" value="1"/>
</dbReference>
<comment type="subcellular location">
    <subcellularLocation>
        <location evidence="1">Membrane</location>
        <topology evidence="1">Multi-pass membrane protein</topology>
    </subcellularLocation>
</comment>
<evidence type="ECO:0000256" key="1">
    <source>
        <dbReference type="ARBA" id="ARBA00004141"/>
    </source>
</evidence>